<evidence type="ECO:0000256" key="1">
    <source>
        <dbReference type="ARBA" id="ARBA00003566"/>
    </source>
</evidence>
<keyword evidence="3 9" id="KW-0813">Transport</keyword>
<evidence type="ECO:0000313" key="11">
    <source>
        <dbReference type="EMBL" id="CAF4142812.1"/>
    </source>
</evidence>
<feature type="transmembrane region" description="Helical" evidence="9">
    <location>
        <begin position="39"/>
        <end position="62"/>
    </location>
</feature>
<keyword evidence="5 9" id="KW-0653">Protein transport</keyword>
<evidence type="ECO:0000256" key="4">
    <source>
        <dbReference type="ARBA" id="ARBA00022692"/>
    </source>
</evidence>
<gene>
    <name evidence="10" type="ORF">OVA965_LOCUS29911</name>
    <name evidence="11" type="ORF">TMI583_LOCUS30696</name>
</gene>
<dbReference type="InterPro" id="IPR011691">
    <property type="entry name" value="Vesicle_transpt_SFT2"/>
</dbReference>
<keyword evidence="7 9" id="KW-0472">Membrane</keyword>
<protein>
    <recommendedName>
        <fullName evidence="9">Vesicle transport protein</fullName>
    </recommendedName>
</protein>
<dbReference type="EMBL" id="CAJOBA010042988">
    <property type="protein sequence ID" value="CAF4142812.1"/>
    <property type="molecule type" value="Genomic_DNA"/>
</dbReference>
<dbReference type="InterPro" id="IPR007305">
    <property type="entry name" value="Vesicle_transpt_Got1/SFT2"/>
</dbReference>
<name>A0A8S2EX15_9BILA</name>
<dbReference type="Pfam" id="PF04178">
    <property type="entry name" value="Got1"/>
    <property type="match status" value="1"/>
</dbReference>
<keyword evidence="4 9" id="KW-0812">Transmembrane</keyword>
<evidence type="ECO:0000313" key="10">
    <source>
        <dbReference type="EMBL" id="CAF1331504.1"/>
    </source>
</evidence>
<dbReference type="GO" id="GO:0015031">
    <property type="term" value="P:protein transport"/>
    <property type="evidence" value="ECO:0007669"/>
    <property type="project" value="UniProtKB-KW"/>
</dbReference>
<evidence type="ECO:0000256" key="6">
    <source>
        <dbReference type="ARBA" id="ARBA00022989"/>
    </source>
</evidence>
<evidence type="ECO:0000256" key="5">
    <source>
        <dbReference type="ARBA" id="ARBA00022927"/>
    </source>
</evidence>
<dbReference type="GO" id="GO:0016192">
    <property type="term" value="P:vesicle-mediated transport"/>
    <property type="evidence" value="ECO:0007669"/>
    <property type="project" value="InterPro"/>
</dbReference>
<evidence type="ECO:0000256" key="3">
    <source>
        <dbReference type="ARBA" id="ARBA00022448"/>
    </source>
</evidence>
<evidence type="ECO:0000256" key="2">
    <source>
        <dbReference type="ARBA" id="ARBA00004141"/>
    </source>
</evidence>
<keyword evidence="6 9" id="KW-1133">Transmembrane helix</keyword>
<feature type="transmembrane region" description="Helical" evidence="9">
    <location>
        <begin position="12"/>
        <end position="33"/>
    </location>
</feature>
<feature type="non-terminal residue" evidence="10">
    <location>
        <position position="1"/>
    </location>
</feature>
<evidence type="ECO:0000256" key="9">
    <source>
        <dbReference type="RuleBase" id="RU363111"/>
    </source>
</evidence>
<dbReference type="EMBL" id="CAJNOK010021373">
    <property type="protein sequence ID" value="CAF1331504.1"/>
    <property type="molecule type" value="Genomic_DNA"/>
</dbReference>
<comment type="subcellular location">
    <subcellularLocation>
        <location evidence="2 9">Membrane</location>
        <topology evidence="2 9">Multi-pass membrane protein</topology>
    </subcellularLocation>
</comment>
<organism evidence="10 12">
    <name type="scientific">Didymodactylos carnosus</name>
    <dbReference type="NCBI Taxonomy" id="1234261"/>
    <lineage>
        <taxon>Eukaryota</taxon>
        <taxon>Metazoa</taxon>
        <taxon>Spiralia</taxon>
        <taxon>Gnathifera</taxon>
        <taxon>Rotifera</taxon>
        <taxon>Eurotatoria</taxon>
        <taxon>Bdelloidea</taxon>
        <taxon>Philodinida</taxon>
        <taxon>Philodinidae</taxon>
        <taxon>Didymodactylos</taxon>
    </lineage>
</organism>
<dbReference type="GO" id="GO:0012505">
    <property type="term" value="C:endomembrane system"/>
    <property type="evidence" value="ECO:0007669"/>
    <property type="project" value="UniProtKB-ARBA"/>
</dbReference>
<proteinExistence type="inferred from homology"/>
<comment type="function">
    <text evidence="1 9">May be involved in fusion of retrograde transport vesicles derived from an endocytic compartment with the Golgi complex.</text>
</comment>
<dbReference type="GO" id="GO:0016020">
    <property type="term" value="C:membrane"/>
    <property type="evidence" value="ECO:0007669"/>
    <property type="project" value="UniProtKB-SubCell"/>
</dbReference>
<comment type="caution">
    <text evidence="9">Lacks conserved residue(s) required for the propagation of feature annotation.</text>
</comment>
<feature type="transmembrane region" description="Helical" evidence="9">
    <location>
        <begin position="74"/>
        <end position="102"/>
    </location>
</feature>
<accession>A0A8S2EX15</accession>
<sequence>VQSLSWNTRIKGFAICFGLGAIFGVVSVIVFMTSGNLTVFAILYTFANIFALGSTIFLMGPLNQLKKMFAETRIIATIIFLIKIGILVLLFVILQFLALMWYTLSYIPFARNAVKSCCQGCLGV</sequence>
<dbReference type="AlphaFoldDB" id="A0A8S2EX15"/>
<reference evidence="10" key="1">
    <citation type="submission" date="2021-02" db="EMBL/GenBank/DDBJ databases">
        <authorList>
            <person name="Nowell W R."/>
        </authorList>
    </citation>
    <scope>NUCLEOTIDE SEQUENCE</scope>
</reference>
<evidence type="ECO:0000256" key="8">
    <source>
        <dbReference type="ARBA" id="ARBA00025800"/>
    </source>
</evidence>
<comment type="similarity">
    <text evidence="8 9">Belongs to the SFT2 family.</text>
</comment>
<dbReference type="GO" id="GO:0005737">
    <property type="term" value="C:cytoplasm"/>
    <property type="evidence" value="ECO:0007669"/>
    <property type="project" value="UniProtKB-ARBA"/>
</dbReference>
<dbReference type="Proteomes" id="UP000682733">
    <property type="component" value="Unassembled WGS sequence"/>
</dbReference>
<dbReference type="Proteomes" id="UP000677228">
    <property type="component" value="Unassembled WGS sequence"/>
</dbReference>
<evidence type="ECO:0000256" key="7">
    <source>
        <dbReference type="ARBA" id="ARBA00023136"/>
    </source>
</evidence>
<dbReference type="PANTHER" id="PTHR23137:SF6">
    <property type="entry name" value="VESICLE TRANSPORT PROTEIN"/>
    <property type="match status" value="1"/>
</dbReference>
<evidence type="ECO:0000313" key="12">
    <source>
        <dbReference type="Proteomes" id="UP000677228"/>
    </source>
</evidence>
<comment type="caution">
    <text evidence="10">The sequence shown here is derived from an EMBL/GenBank/DDBJ whole genome shotgun (WGS) entry which is preliminary data.</text>
</comment>
<dbReference type="PANTHER" id="PTHR23137">
    <property type="entry name" value="VESICLE TRANSPORT PROTEIN-RELATED"/>
    <property type="match status" value="1"/>
</dbReference>